<feature type="compositionally biased region" description="Polar residues" evidence="7">
    <location>
        <begin position="574"/>
        <end position="589"/>
    </location>
</feature>
<dbReference type="Proteomes" id="UP000075809">
    <property type="component" value="Unassembled WGS sequence"/>
</dbReference>
<feature type="repeat" description="WD" evidence="6">
    <location>
        <begin position="129"/>
        <end position="171"/>
    </location>
</feature>
<dbReference type="GO" id="GO:0043161">
    <property type="term" value="P:proteasome-mediated ubiquitin-dependent protein catabolic process"/>
    <property type="evidence" value="ECO:0007669"/>
    <property type="project" value="TreeGrafter"/>
</dbReference>
<reference evidence="8 9" key="1">
    <citation type="submission" date="2015-09" db="EMBL/GenBank/DDBJ databases">
        <title>Trachymyrmex zeteki WGS genome.</title>
        <authorList>
            <person name="Nygaard S."/>
            <person name="Hu H."/>
            <person name="Boomsma J."/>
            <person name="Zhang G."/>
        </authorList>
    </citation>
    <scope>NUCLEOTIDE SEQUENCE [LARGE SCALE GENOMIC DNA]</scope>
    <source>
        <strain evidence="8">Tzet28-1</strain>
        <tissue evidence="8">Whole body</tissue>
    </source>
</reference>
<accession>A0A151XHL9</accession>
<dbReference type="EMBL" id="KQ982117">
    <property type="protein sequence ID" value="KYQ59902.1"/>
    <property type="molecule type" value="Genomic_DNA"/>
</dbReference>
<dbReference type="InterPro" id="IPR051865">
    <property type="entry name" value="WD-repeat_CDT2_adapter"/>
</dbReference>
<feature type="region of interest" description="Disordered" evidence="7">
    <location>
        <begin position="496"/>
        <end position="525"/>
    </location>
</feature>
<dbReference type="Gene3D" id="2.130.10.10">
    <property type="entry name" value="YVTN repeat-like/Quinoprotein amine dehydrogenase"/>
    <property type="match status" value="2"/>
</dbReference>
<evidence type="ECO:0000256" key="3">
    <source>
        <dbReference type="ARBA" id="ARBA00022737"/>
    </source>
</evidence>
<feature type="compositionally biased region" description="Polar residues" evidence="7">
    <location>
        <begin position="497"/>
        <end position="525"/>
    </location>
</feature>
<evidence type="ECO:0000256" key="4">
    <source>
        <dbReference type="ARBA" id="ARBA00022786"/>
    </source>
</evidence>
<keyword evidence="2 6" id="KW-0853">WD repeat</keyword>
<sequence length="636" mass="71816">MSYSGIICDYDIALHRLKCYYDDVYRGITPNVNAADYNPEPPVFACRFCTTPGYEEILALANEDGKVAFQDTKIKNENNLPLEGTQAHCNAIFDIAWMPGEMKLVTVSGDHTARLWDVTRPEIKQINNFDAHSRSVKTAVFRDDDRAVFATGARDGFIIIWDVRANHNDHPKPDNCIANAHSYGGFSNTKKKSHTQPSRAHSITGLVFQDDFTLISCAAGDGLLKVWDLRKNYTVHKKEPIAKHLMNYSGNSTRNGFSSLLICPARITLYASCMDNVIYAYNISSYNRKPVAEYHGHQNHTYYVKTCLSSDGRYLASGSSDELAYIWNTSRPGAPLVKLSGHTDEVTCIAWCSTGETKIVTCSDDACHKIWRIGLEHEEDNKEVIIRGQAEVVERYFLEKMKLETTPSSRHSNTCQETTPSSDEHKASTLTPVTTPESSKEDYNRNKHNSTKRSYLQMMMGSRSEGKFKCILSPIHETHEMVVKRVHMDNRGMRRLFSSSNESPSTSRDNNLDEPSTSQSTSKNEAIFSPTLNLPNFVMDGTAPHLLEISPQKYKENVDWLTKIRKERYEQKKTASVSSSPKTQSTPSRRFNRSRSTEPQKVTKTTKSVSLLNFFKVTSRDNEKDLSSNKNNLPST</sequence>
<evidence type="ECO:0000256" key="6">
    <source>
        <dbReference type="PROSITE-ProRule" id="PRU00221"/>
    </source>
</evidence>
<gene>
    <name evidence="8" type="ORF">ALC60_01061</name>
</gene>
<dbReference type="GO" id="GO:0007095">
    <property type="term" value="P:mitotic G2 DNA damage checkpoint signaling"/>
    <property type="evidence" value="ECO:0007669"/>
    <property type="project" value="TreeGrafter"/>
</dbReference>
<evidence type="ECO:0000256" key="2">
    <source>
        <dbReference type="ARBA" id="ARBA00022574"/>
    </source>
</evidence>
<dbReference type="InterPro" id="IPR015943">
    <property type="entry name" value="WD40/YVTN_repeat-like_dom_sf"/>
</dbReference>
<feature type="region of interest" description="Disordered" evidence="7">
    <location>
        <begin position="405"/>
        <end position="453"/>
    </location>
</feature>
<evidence type="ECO:0000313" key="8">
    <source>
        <dbReference type="EMBL" id="KYQ59902.1"/>
    </source>
</evidence>
<comment type="similarity">
    <text evidence="5">Belongs to the WD repeat cdt2 family.</text>
</comment>
<dbReference type="PROSITE" id="PS50294">
    <property type="entry name" value="WD_REPEATS_REGION"/>
    <property type="match status" value="2"/>
</dbReference>
<dbReference type="AlphaFoldDB" id="A0A151XHL9"/>
<comment type="pathway">
    <text evidence="1">Protein modification; protein ubiquitination.</text>
</comment>
<dbReference type="InterPro" id="IPR001680">
    <property type="entry name" value="WD40_rpt"/>
</dbReference>
<dbReference type="GO" id="GO:0005634">
    <property type="term" value="C:nucleus"/>
    <property type="evidence" value="ECO:0007669"/>
    <property type="project" value="TreeGrafter"/>
</dbReference>
<dbReference type="InterPro" id="IPR019775">
    <property type="entry name" value="WD40_repeat_CS"/>
</dbReference>
<keyword evidence="4" id="KW-0833">Ubl conjugation pathway</keyword>
<name>A0A151XHL9_9HYME</name>
<feature type="compositionally biased region" description="Polar residues" evidence="7">
    <location>
        <begin position="428"/>
        <end position="437"/>
    </location>
</feature>
<dbReference type="Pfam" id="PF00400">
    <property type="entry name" value="WD40"/>
    <property type="match status" value="5"/>
</dbReference>
<dbReference type="PANTHER" id="PTHR22852:SF0">
    <property type="entry name" value="DENTICLELESS PROTEIN HOMOLOG"/>
    <property type="match status" value="1"/>
</dbReference>
<dbReference type="STRING" id="64791.A0A151XHL9"/>
<evidence type="ECO:0000256" key="7">
    <source>
        <dbReference type="SAM" id="MobiDB-lite"/>
    </source>
</evidence>
<feature type="region of interest" description="Disordered" evidence="7">
    <location>
        <begin position="570"/>
        <end position="605"/>
    </location>
</feature>
<dbReference type="PROSITE" id="PS00678">
    <property type="entry name" value="WD_REPEATS_1"/>
    <property type="match status" value="1"/>
</dbReference>
<keyword evidence="3" id="KW-0677">Repeat</keyword>
<dbReference type="InterPro" id="IPR036322">
    <property type="entry name" value="WD40_repeat_dom_sf"/>
</dbReference>
<evidence type="ECO:0000256" key="5">
    <source>
        <dbReference type="ARBA" id="ARBA00038344"/>
    </source>
</evidence>
<feature type="repeat" description="WD" evidence="6">
    <location>
        <begin position="85"/>
        <end position="126"/>
    </location>
</feature>
<dbReference type="PANTHER" id="PTHR22852">
    <property type="entry name" value="LETHAL 2 DENTICLELESS PROTEIN RETINOIC ACID-REGULATED NUCLEAR MATRIX-ASSOCIATED PROTEIN"/>
    <property type="match status" value="1"/>
</dbReference>
<dbReference type="SMART" id="SM00320">
    <property type="entry name" value="WD40"/>
    <property type="match status" value="5"/>
</dbReference>
<protein>
    <submittedName>
        <fullName evidence="8">Protein lethal(2)denticleless</fullName>
    </submittedName>
</protein>
<dbReference type="GO" id="GO:0030674">
    <property type="term" value="F:protein-macromolecule adaptor activity"/>
    <property type="evidence" value="ECO:0007669"/>
    <property type="project" value="TreeGrafter"/>
</dbReference>
<proteinExistence type="inferred from homology"/>
<dbReference type="SUPFAM" id="SSF50978">
    <property type="entry name" value="WD40 repeat-like"/>
    <property type="match status" value="1"/>
</dbReference>
<dbReference type="PROSITE" id="PS50082">
    <property type="entry name" value="WD_REPEATS_2"/>
    <property type="match status" value="4"/>
</dbReference>
<feature type="repeat" description="WD" evidence="6">
    <location>
        <begin position="196"/>
        <end position="237"/>
    </location>
</feature>
<evidence type="ECO:0000313" key="9">
    <source>
        <dbReference type="Proteomes" id="UP000075809"/>
    </source>
</evidence>
<organism evidence="8 9">
    <name type="scientific">Mycetomoellerius zeteki</name>
    <dbReference type="NCBI Taxonomy" id="64791"/>
    <lineage>
        <taxon>Eukaryota</taxon>
        <taxon>Metazoa</taxon>
        <taxon>Ecdysozoa</taxon>
        <taxon>Arthropoda</taxon>
        <taxon>Hexapoda</taxon>
        <taxon>Insecta</taxon>
        <taxon>Pterygota</taxon>
        <taxon>Neoptera</taxon>
        <taxon>Endopterygota</taxon>
        <taxon>Hymenoptera</taxon>
        <taxon>Apocrita</taxon>
        <taxon>Aculeata</taxon>
        <taxon>Formicoidea</taxon>
        <taxon>Formicidae</taxon>
        <taxon>Myrmicinae</taxon>
        <taxon>Mycetomoellerius</taxon>
    </lineage>
</organism>
<evidence type="ECO:0000256" key="1">
    <source>
        <dbReference type="ARBA" id="ARBA00004906"/>
    </source>
</evidence>
<feature type="repeat" description="WD" evidence="6">
    <location>
        <begin position="339"/>
        <end position="373"/>
    </location>
</feature>
<feature type="compositionally biased region" description="Polar residues" evidence="7">
    <location>
        <begin position="405"/>
        <end position="421"/>
    </location>
</feature>
<keyword evidence="9" id="KW-1185">Reference proteome</keyword>